<dbReference type="InterPro" id="IPR029044">
    <property type="entry name" value="Nucleotide-diphossugar_trans"/>
</dbReference>
<dbReference type="AlphaFoldDB" id="A0A936NCS0"/>
<protein>
    <submittedName>
        <fullName evidence="2">Glucose-1-phosphate thymidylyltransferase</fullName>
        <ecNumber evidence="2">2.7.7.24</ecNumber>
    </submittedName>
</protein>
<dbReference type="EC" id="2.7.7.24" evidence="2"/>
<evidence type="ECO:0000259" key="1">
    <source>
        <dbReference type="Pfam" id="PF00483"/>
    </source>
</evidence>
<gene>
    <name evidence="2" type="ORF">IPN02_14085</name>
</gene>
<dbReference type="InterPro" id="IPR005908">
    <property type="entry name" value="G1P_thy_trans_l"/>
</dbReference>
<keyword evidence="2" id="KW-0808">Transferase</keyword>
<dbReference type="Gene3D" id="2.160.10.10">
    <property type="entry name" value="Hexapeptide repeat proteins"/>
    <property type="match status" value="1"/>
</dbReference>
<dbReference type="CDD" id="cd04189">
    <property type="entry name" value="G1P_TT_long"/>
    <property type="match status" value="1"/>
</dbReference>
<organism evidence="2 3">
    <name type="scientific">Candidatus Neomicrothrix subdominans</name>
    <dbReference type="NCBI Taxonomy" id="2954438"/>
    <lineage>
        <taxon>Bacteria</taxon>
        <taxon>Bacillati</taxon>
        <taxon>Actinomycetota</taxon>
        <taxon>Acidimicrobiia</taxon>
        <taxon>Acidimicrobiales</taxon>
        <taxon>Microthrixaceae</taxon>
        <taxon>Candidatus Neomicrothrix</taxon>
    </lineage>
</organism>
<keyword evidence="2" id="KW-0548">Nucleotidyltransferase</keyword>
<evidence type="ECO:0000313" key="3">
    <source>
        <dbReference type="Proteomes" id="UP000727993"/>
    </source>
</evidence>
<dbReference type="Pfam" id="PF00483">
    <property type="entry name" value="NTP_transferase"/>
    <property type="match status" value="1"/>
</dbReference>
<dbReference type="GO" id="GO:0008879">
    <property type="term" value="F:glucose-1-phosphate thymidylyltransferase activity"/>
    <property type="evidence" value="ECO:0007669"/>
    <property type="project" value="UniProtKB-EC"/>
</dbReference>
<evidence type="ECO:0000313" key="2">
    <source>
        <dbReference type="EMBL" id="MBK9297932.1"/>
    </source>
</evidence>
<accession>A0A936NCS0</accession>
<dbReference type="EMBL" id="JADJZA010000007">
    <property type="protein sequence ID" value="MBK9297932.1"/>
    <property type="molecule type" value="Genomic_DNA"/>
</dbReference>
<dbReference type="Proteomes" id="UP000727993">
    <property type="component" value="Unassembled WGS sequence"/>
</dbReference>
<reference evidence="2 3" key="1">
    <citation type="submission" date="2020-10" db="EMBL/GenBank/DDBJ databases">
        <title>Connecting structure to function with the recovery of over 1000 high-quality activated sludge metagenome-assembled genomes encoding full-length rRNA genes using long-read sequencing.</title>
        <authorList>
            <person name="Singleton C.M."/>
            <person name="Petriglieri F."/>
            <person name="Kristensen J.M."/>
            <person name="Kirkegaard R.H."/>
            <person name="Michaelsen T.Y."/>
            <person name="Andersen M.H."/>
            <person name="Karst S.M."/>
            <person name="Dueholm M.S."/>
            <person name="Nielsen P.H."/>
            <person name="Albertsen M."/>
        </authorList>
    </citation>
    <scope>NUCLEOTIDE SEQUENCE [LARGE SCALE GENOMIC DNA]</scope>
    <source>
        <strain evidence="2">Lyne_18-Q3-R50-59_MAXAC.006</strain>
    </source>
</reference>
<sequence length="371" mass="39921">MKGLILSGGAGTRLRPITHTSAKQLVPVANKPILFYGIEDMAAAGITEIGIIVGATAPEIEMAVGDGSDFGVSITYLTQDEPLGLAHCVLIAQEFLGDDDFVMYLGDNMLQQGLDGFIDRWRTMHADSRPPSLDDSNRSNSGPAAQILLTPVPDPHRFGVAELDAAGHVVRLVEKPEDPPSDLALVGVYLFSSAIHEAVAAIEPSDRGELEITDAIQWLIDHDVPVHHDLLDGWWLDTGKKDPLLESNRRVLESLEPRIDGDVDENSTVDGRVVIEAGARLINAEVRGPAIIGRGSTITSSYIGPFTAIAANCEVIDSEIDQSVIMEGARILSVPRLTDSLLGRDTEVVRSTRRPHATRVMLGDHSAVELA</sequence>
<name>A0A936NCS0_9ACTN</name>
<proteinExistence type="predicted"/>
<comment type="caution">
    <text evidence="2">The sequence shown here is derived from an EMBL/GenBank/DDBJ whole genome shotgun (WGS) entry which is preliminary data.</text>
</comment>
<dbReference type="SUPFAM" id="SSF53448">
    <property type="entry name" value="Nucleotide-diphospho-sugar transferases"/>
    <property type="match status" value="1"/>
</dbReference>
<dbReference type="NCBIfam" id="TIGR01208">
    <property type="entry name" value="rmlA_long"/>
    <property type="match status" value="1"/>
</dbReference>
<dbReference type="Gene3D" id="3.90.550.10">
    <property type="entry name" value="Spore Coat Polysaccharide Biosynthesis Protein SpsA, Chain A"/>
    <property type="match status" value="1"/>
</dbReference>
<dbReference type="PANTHER" id="PTHR42883">
    <property type="entry name" value="GLUCOSE-1-PHOSPHATE THYMIDYLTRANSFERASE"/>
    <property type="match status" value="1"/>
</dbReference>
<dbReference type="PANTHER" id="PTHR42883:SF2">
    <property type="entry name" value="THYMIDYLYLTRANSFERASE"/>
    <property type="match status" value="1"/>
</dbReference>
<feature type="domain" description="Nucleotidyl transferase" evidence="1">
    <location>
        <begin position="2"/>
        <end position="253"/>
    </location>
</feature>
<dbReference type="InterPro" id="IPR005835">
    <property type="entry name" value="NTP_transferase_dom"/>
</dbReference>